<gene>
    <name evidence="1" type="ORF">SAMN04488513_101133</name>
</gene>
<evidence type="ECO:0000313" key="1">
    <source>
        <dbReference type="EMBL" id="SHI38257.1"/>
    </source>
</evidence>
<evidence type="ECO:0000313" key="2">
    <source>
        <dbReference type="Proteomes" id="UP000184543"/>
    </source>
</evidence>
<name>A0A1M6APC5_9FLAO</name>
<organism evidence="1 2">
    <name type="scientific">Pseudozobellia thermophila</name>
    <dbReference type="NCBI Taxonomy" id="192903"/>
    <lineage>
        <taxon>Bacteria</taxon>
        <taxon>Pseudomonadati</taxon>
        <taxon>Bacteroidota</taxon>
        <taxon>Flavobacteriia</taxon>
        <taxon>Flavobacteriales</taxon>
        <taxon>Flavobacteriaceae</taxon>
        <taxon>Pseudozobellia</taxon>
    </lineage>
</organism>
<dbReference type="Proteomes" id="UP000184543">
    <property type="component" value="Unassembled WGS sequence"/>
</dbReference>
<dbReference type="STRING" id="192903.SAMN04488513_101133"/>
<reference evidence="2" key="1">
    <citation type="submission" date="2016-11" db="EMBL/GenBank/DDBJ databases">
        <authorList>
            <person name="Varghese N."/>
            <person name="Submissions S."/>
        </authorList>
    </citation>
    <scope>NUCLEOTIDE SEQUENCE [LARGE SCALE GENOMIC DNA]</scope>
    <source>
        <strain evidence="2">DSM 19858</strain>
    </source>
</reference>
<keyword evidence="2" id="KW-1185">Reference proteome</keyword>
<proteinExistence type="predicted"/>
<protein>
    <submittedName>
        <fullName evidence="1">Uncharacterized protein</fullName>
    </submittedName>
</protein>
<dbReference type="EMBL" id="FQYU01000001">
    <property type="protein sequence ID" value="SHI38257.1"/>
    <property type="molecule type" value="Genomic_DNA"/>
</dbReference>
<dbReference type="AlphaFoldDB" id="A0A1M6APC5"/>
<sequence>MTDLMVTIDFEPKNDPLRYFLSSIGVFNYPKFLDSFSSSKSYYTHVSSLRFYKDLDWEDLEELSEVGGIKEGEITISHEVYGETVLKEAVFKELILDYSQALLETYKNDSSAPKLWSNEMTDEITKLKNKPS</sequence>
<accession>A0A1M6APC5</accession>